<accession>A0ACC3TD11</accession>
<name>A0ACC3TD11_9ASCO</name>
<organism evidence="1 2">
    <name type="scientific">Lipomyces orientalis</name>
    <dbReference type="NCBI Taxonomy" id="1233043"/>
    <lineage>
        <taxon>Eukaryota</taxon>
        <taxon>Fungi</taxon>
        <taxon>Dikarya</taxon>
        <taxon>Ascomycota</taxon>
        <taxon>Saccharomycotina</taxon>
        <taxon>Lipomycetes</taxon>
        <taxon>Lipomycetales</taxon>
        <taxon>Lipomycetaceae</taxon>
        <taxon>Lipomyces</taxon>
    </lineage>
</organism>
<dbReference type="EMBL" id="MU970310">
    <property type="protein sequence ID" value="KAK9318792.1"/>
    <property type="molecule type" value="Genomic_DNA"/>
</dbReference>
<evidence type="ECO:0000313" key="1">
    <source>
        <dbReference type="EMBL" id="KAK9318792.1"/>
    </source>
</evidence>
<gene>
    <name evidence="1" type="ORF">V1517DRAFT_349679</name>
</gene>
<reference evidence="2" key="1">
    <citation type="journal article" date="2024" name="Front. Bioeng. Biotechnol.">
        <title>Genome-scale model development and genomic sequencing of the oleaginous clade Lipomyces.</title>
        <authorList>
            <person name="Czajka J.J."/>
            <person name="Han Y."/>
            <person name="Kim J."/>
            <person name="Mondo S.J."/>
            <person name="Hofstad B.A."/>
            <person name="Robles A."/>
            <person name="Haridas S."/>
            <person name="Riley R."/>
            <person name="LaButti K."/>
            <person name="Pangilinan J."/>
            <person name="Andreopoulos W."/>
            <person name="Lipzen A."/>
            <person name="Yan J."/>
            <person name="Wang M."/>
            <person name="Ng V."/>
            <person name="Grigoriev I.V."/>
            <person name="Spatafora J.W."/>
            <person name="Magnuson J.K."/>
            <person name="Baker S.E."/>
            <person name="Pomraning K.R."/>
        </authorList>
    </citation>
    <scope>NUCLEOTIDE SEQUENCE [LARGE SCALE GENOMIC DNA]</scope>
    <source>
        <strain evidence="2">CBS 10300</strain>
    </source>
</reference>
<evidence type="ECO:0000313" key="2">
    <source>
        <dbReference type="Proteomes" id="UP001489719"/>
    </source>
</evidence>
<comment type="caution">
    <text evidence="1">The sequence shown here is derived from an EMBL/GenBank/DDBJ whole genome shotgun (WGS) entry which is preliminary data.</text>
</comment>
<keyword evidence="2" id="KW-1185">Reference proteome</keyword>
<dbReference type="Proteomes" id="UP001489719">
    <property type="component" value="Unassembled WGS sequence"/>
</dbReference>
<protein>
    <submittedName>
        <fullName evidence="1">Uncharacterized protein</fullName>
    </submittedName>
</protein>
<proteinExistence type="predicted"/>
<sequence length="329" mass="37253">MTDTESEVLSNYNKAFTLLKENTPEQRLDVQLPYETFLELDQARSAEGISEDQRYPSLAYNSLTQTVTVVTCPSSSIHEGAAGWLENKIFNYVEDYLSTRSAHTVGNIFVTRSTTESFGLGEYTRSRKEPDGGLLYVTRFGTGEVMVAIEVGTIETYGKLLDDKDMWINGKAVNVVILVCFTESPRFRNPDTWYTNIAGVRAEKIAMGQSLAETVETNNALGYYGPLEYRGHRWIGELSEAFIEVWRPGSHERFDLIQDGFDLANEYLPVTLNIKISDVYPHDEWQTANVEDNIIPFDSRAFLVSVMGRMRIVAGTRLELYLHEKLGLH</sequence>